<organism evidence="3 4">
    <name type="scientific">Heterodera schachtii</name>
    <name type="common">Sugarbeet cyst nematode worm</name>
    <name type="synonym">Tylenchus schachtii</name>
    <dbReference type="NCBI Taxonomy" id="97005"/>
    <lineage>
        <taxon>Eukaryota</taxon>
        <taxon>Metazoa</taxon>
        <taxon>Ecdysozoa</taxon>
        <taxon>Nematoda</taxon>
        <taxon>Chromadorea</taxon>
        <taxon>Rhabditida</taxon>
        <taxon>Tylenchina</taxon>
        <taxon>Tylenchomorpha</taxon>
        <taxon>Tylenchoidea</taxon>
        <taxon>Heteroderidae</taxon>
        <taxon>Heteroderinae</taxon>
        <taxon>Heterodera</taxon>
    </lineage>
</organism>
<feature type="chain" id="PRO_5044882777" description="Lipoprotein" evidence="2">
    <location>
        <begin position="21"/>
        <end position="281"/>
    </location>
</feature>
<keyword evidence="2" id="KW-0732">Signal</keyword>
<dbReference type="EMBL" id="JBICCN010000411">
    <property type="protein sequence ID" value="KAL3070321.1"/>
    <property type="molecule type" value="Genomic_DNA"/>
</dbReference>
<evidence type="ECO:0000256" key="1">
    <source>
        <dbReference type="SAM" id="MobiDB-lite"/>
    </source>
</evidence>
<dbReference type="Proteomes" id="UP001620645">
    <property type="component" value="Unassembled WGS sequence"/>
</dbReference>
<reference evidence="3 4" key="1">
    <citation type="submission" date="2024-10" db="EMBL/GenBank/DDBJ databases">
        <authorList>
            <person name="Kim D."/>
        </authorList>
    </citation>
    <scope>NUCLEOTIDE SEQUENCE [LARGE SCALE GENOMIC DNA]</scope>
    <source>
        <strain evidence="3">Taebaek</strain>
    </source>
</reference>
<dbReference type="AlphaFoldDB" id="A0ABD2HUR1"/>
<feature type="compositionally biased region" description="Polar residues" evidence="1">
    <location>
        <begin position="44"/>
        <end position="57"/>
    </location>
</feature>
<sequence>MNLIFLLLLATYFLIGGCNGQKDSKKSIKVPKQSDQVPKRTDQVPKQTDQVPKQTDQVPKRTDQVPKQTDQVPKNSGKVPTNFGKVPKNSGKVPTNCGKVPKNSGKVPTKTGEVLERSDKVPTNHSAKKKGKAPNDSGKVPSDLGKMPTQIILVDNNGFSAGQNALNESLAYAVNFMAKRGKIPLESPRGEKENEPKAIIIELITIYDDLQLDIEKAIKSWQKGDQKGKNGQKGKEENGQKGKEENGQKEQRFLQFVARSLELKWDANGFLGGQEENDDGN</sequence>
<name>A0ABD2HUR1_HETSC</name>
<proteinExistence type="predicted"/>
<accession>A0ABD2HUR1</accession>
<keyword evidence="4" id="KW-1185">Reference proteome</keyword>
<protein>
    <recommendedName>
        <fullName evidence="5">Lipoprotein</fullName>
    </recommendedName>
</protein>
<evidence type="ECO:0000313" key="3">
    <source>
        <dbReference type="EMBL" id="KAL3070321.1"/>
    </source>
</evidence>
<gene>
    <name evidence="3" type="ORF">niasHS_016148</name>
</gene>
<feature type="compositionally biased region" description="Basic and acidic residues" evidence="1">
    <location>
        <begin position="113"/>
        <end position="122"/>
    </location>
</feature>
<feature type="compositionally biased region" description="Polar residues" evidence="1">
    <location>
        <begin position="65"/>
        <end position="74"/>
    </location>
</feature>
<evidence type="ECO:0008006" key="5">
    <source>
        <dbReference type="Google" id="ProtNLM"/>
    </source>
</evidence>
<evidence type="ECO:0000256" key="2">
    <source>
        <dbReference type="SAM" id="SignalP"/>
    </source>
</evidence>
<feature type="signal peptide" evidence="2">
    <location>
        <begin position="1"/>
        <end position="20"/>
    </location>
</feature>
<feature type="region of interest" description="Disordered" evidence="1">
    <location>
        <begin position="221"/>
        <end position="251"/>
    </location>
</feature>
<comment type="caution">
    <text evidence="3">The sequence shown here is derived from an EMBL/GenBank/DDBJ whole genome shotgun (WGS) entry which is preliminary data.</text>
</comment>
<evidence type="ECO:0000313" key="4">
    <source>
        <dbReference type="Proteomes" id="UP001620645"/>
    </source>
</evidence>
<feature type="region of interest" description="Disordered" evidence="1">
    <location>
        <begin position="22"/>
        <end position="144"/>
    </location>
</feature>